<evidence type="ECO:0000256" key="1">
    <source>
        <dbReference type="ARBA" id="ARBA00001933"/>
    </source>
</evidence>
<gene>
    <name evidence="4" type="ORF">D7Z54_05770</name>
</gene>
<keyword evidence="4" id="KW-0032">Aminotransferase</keyword>
<name>A0A428N8D5_9BACI</name>
<dbReference type="InterPro" id="IPR015421">
    <property type="entry name" value="PyrdxlP-dep_Trfase_major"/>
</dbReference>
<evidence type="ECO:0000259" key="3">
    <source>
        <dbReference type="Pfam" id="PF00155"/>
    </source>
</evidence>
<evidence type="ECO:0000313" key="4">
    <source>
        <dbReference type="EMBL" id="RSL34643.1"/>
    </source>
</evidence>
<comment type="cofactor">
    <cofactor evidence="1">
        <name>pyridoxal 5'-phosphate</name>
        <dbReference type="ChEBI" id="CHEBI:597326"/>
    </cofactor>
</comment>
<organism evidence="4 5">
    <name type="scientific">Salibacterium salarium</name>
    <dbReference type="NCBI Taxonomy" id="284579"/>
    <lineage>
        <taxon>Bacteria</taxon>
        <taxon>Bacillati</taxon>
        <taxon>Bacillota</taxon>
        <taxon>Bacilli</taxon>
        <taxon>Bacillales</taxon>
        <taxon>Bacillaceae</taxon>
    </lineage>
</organism>
<dbReference type="OrthoDB" id="9813612at2"/>
<dbReference type="GO" id="GO:0008483">
    <property type="term" value="F:transaminase activity"/>
    <property type="evidence" value="ECO:0007669"/>
    <property type="project" value="UniProtKB-KW"/>
</dbReference>
<reference evidence="4 5" key="1">
    <citation type="submission" date="2018-10" db="EMBL/GenBank/DDBJ databases">
        <title>Draft genome sequence of Bacillus salarius IM0101, isolated from a hypersaline soil in Inner Mongolia, China.</title>
        <authorList>
            <person name="Yamprayoonswat W."/>
            <person name="Boonvisut S."/>
            <person name="Jumpathong W."/>
            <person name="Sittihan S."/>
            <person name="Ruangsuj P."/>
            <person name="Wanthongcharoen S."/>
            <person name="Thongpramul N."/>
            <person name="Pimmason S."/>
            <person name="Yu B."/>
            <person name="Yasawong M."/>
        </authorList>
    </citation>
    <scope>NUCLEOTIDE SEQUENCE [LARGE SCALE GENOMIC DNA]</scope>
    <source>
        <strain evidence="4 5">IM0101</strain>
    </source>
</reference>
<accession>A0A428N8D5</accession>
<keyword evidence="5" id="KW-1185">Reference proteome</keyword>
<comment type="caution">
    <text evidence="4">The sequence shown here is derived from an EMBL/GenBank/DDBJ whole genome shotgun (WGS) entry which is preliminary data.</text>
</comment>
<keyword evidence="4" id="KW-0808">Transferase</keyword>
<dbReference type="PANTHER" id="PTHR42885:SF1">
    <property type="entry name" value="THREONINE-PHOSPHATE DECARBOXYLASE"/>
    <property type="match status" value="1"/>
</dbReference>
<evidence type="ECO:0000256" key="2">
    <source>
        <dbReference type="ARBA" id="ARBA00022898"/>
    </source>
</evidence>
<dbReference type="InterPro" id="IPR015424">
    <property type="entry name" value="PyrdxlP-dep_Trfase"/>
</dbReference>
<proteinExistence type="predicted"/>
<dbReference type="RefSeq" id="WP_125554874.1">
    <property type="nucleotide sequence ID" value="NZ_RBVX01000003.1"/>
</dbReference>
<evidence type="ECO:0000313" key="5">
    <source>
        <dbReference type="Proteomes" id="UP000275076"/>
    </source>
</evidence>
<keyword evidence="2" id="KW-0663">Pyridoxal phosphate</keyword>
<dbReference type="CDD" id="cd00609">
    <property type="entry name" value="AAT_like"/>
    <property type="match status" value="1"/>
</dbReference>
<sequence>MSWPEHGAMPDALMKQLNQIRQDQPMDFSVNTNPLGPPDELYYNLPKWVLLSTQYSEPSLQTIKQAISEALNVKPDQVLPGNGGAELIYAAARLFQQKKVILIEPTFTEYRKALEANQAFIVPIYVSESSEWKWSFEHIKIYLENADGVWICNPNNPTGKAADHSELMKLLEYCKMKQKTLVVDEAFYDFQQEPFPFLTYTKNEYPVVQLRSLTKMFTIPGLRAGYMVASENVTHQLNQFFPPWNVNIVAEKAMSSVLHQKQFVEHTVSFISQERDRIKKELDHHTSFYIFTADVNFFLLCHRDFRDTKKLLVFLAENNIHARHTYHFPMLEGKYIRLAVRTKPENDYLINTLLRWNDEC</sequence>
<dbReference type="InterPro" id="IPR004839">
    <property type="entry name" value="Aminotransferase_I/II_large"/>
</dbReference>
<dbReference type="AlphaFoldDB" id="A0A428N8D5"/>
<feature type="domain" description="Aminotransferase class I/classII large" evidence="3">
    <location>
        <begin position="53"/>
        <end position="352"/>
    </location>
</feature>
<dbReference type="Gene3D" id="3.90.1150.10">
    <property type="entry name" value="Aspartate Aminotransferase, domain 1"/>
    <property type="match status" value="1"/>
</dbReference>
<dbReference type="EMBL" id="RBVX01000003">
    <property type="protein sequence ID" value="RSL34643.1"/>
    <property type="molecule type" value="Genomic_DNA"/>
</dbReference>
<dbReference type="Pfam" id="PF00155">
    <property type="entry name" value="Aminotran_1_2"/>
    <property type="match status" value="1"/>
</dbReference>
<dbReference type="GO" id="GO:0030170">
    <property type="term" value="F:pyridoxal phosphate binding"/>
    <property type="evidence" value="ECO:0007669"/>
    <property type="project" value="InterPro"/>
</dbReference>
<protein>
    <submittedName>
        <fullName evidence="4">Aminotransferase class I/II-fold pyridoxal phosphate-dependent enzyme</fullName>
    </submittedName>
</protein>
<dbReference type="Gene3D" id="3.40.640.10">
    <property type="entry name" value="Type I PLP-dependent aspartate aminotransferase-like (Major domain)"/>
    <property type="match status" value="1"/>
</dbReference>
<dbReference type="Proteomes" id="UP000275076">
    <property type="component" value="Unassembled WGS sequence"/>
</dbReference>
<dbReference type="SUPFAM" id="SSF53383">
    <property type="entry name" value="PLP-dependent transferases"/>
    <property type="match status" value="1"/>
</dbReference>
<dbReference type="PANTHER" id="PTHR42885">
    <property type="entry name" value="HISTIDINOL-PHOSPHATE AMINOTRANSFERASE-RELATED"/>
    <property type="match status" value="1"/>
</dbReference>
<dbReference type="InterPro" id="IPR015422">
    <property type="entry name" value="PyrdxlP-dep_Trfase_small"/>
</dbReference>